<gene>
    <name evidence="5" type="ORF">DYB32_001909</name>
</gene>
<comment type="caution">
    <text evidence="5">The sequence shown here is derived from an EMBL/GenBank/DDBJ whole genome shotgun (WGS) entry which is preliminary data.</text>
</comment>
<dbReference type="Pfam" id="PF08766">
    <property type="entry name" value="DEK_C"/>
    <property type="match status" value="1"/>
</dbReference>
<dbReference type="EMBL" id="QUSY01000096">
    <property type="protein sequence ID" value="RHY33074.1"/>
    <property type="molecule type" value="Genomic_DNA"/>
</dbReference>
<dbReference type="Gene3D" id="1.10.10.60">
    <property type="entry name" value="Homeodomain-like"/>
    <property type="match status" value="1"/>
</dbReference>
<dbReference type="VEuPathDB" id="FungiDB:H310_06955"/>
<dbReference type="InterPro" id="IPR014876">
    <property type="entry name" value="DEK_C"/>
</dbReference>
<dbReference type="Pfam" id="PF08711">
    <property type="entry name" value="Med26"/>
    <property type="match status" value="1"/>
</dbReference>
<evidence type="ECO:0000256" key="2">
    <source>
        <dbReference type="SAM" id="MobiDB-lite"/>
    </source>
</evidence>
<dbReference type="Gene3D" id="1.20.930.10">
    <property type="entry name" value="Conserved domain common to transcription factors TFIIS, elongin A, CRSP70"/>
    <property type="match status" value="1"/>
</dbReference>
<reference evidence="5 6" key="1">
    <citation type="submission" date="2018-08" db="EMBL/GenBank/DDBJ databases">
        <title>Aphanomyces genome sequencing and annotation.</title>
        <authorList>
            <person name="Minardi D."/>
            <person name="Oidtmann B."/>
            <person name="Van Der Giezen M."/>
            <person name="Studholme D.J."/>
        </authorList>
    </citation>
    <scope>NUCLEOTIDE SEQUENCE [LARGE SCALE GENOMIC DNA]</scope>
    <source>
        <strain evidence="5 6">NJM0002</strain>
    </source>
</reference>
<feature type="compositionally biased region" description="Basic and acidic residues" evidence="2">
    <location>
        <begin position="89"/>
        <end position="103"/>
    </location>
</feature>
<feature type="domain" description="DEK-C" evidence="4">
    <location>
        <begin position="124"/>
        <end position="179"/>
    </location>
</feature>
<feature type="compositionally biased region" description="Acidic residues" evidence="2">
    <location>
        <begin position="14"/>
        <end position="46"/>
    </location>
</feature>
<dbReference type="SUPFAM" id="SSF109715">
    <property type="entry name" value="DEK C-terminal domain"/>
    <property type="match status" value="1"/>
</dbReference>
<dbReference type="PROSITE" id="PS51998">
    <property type="entry name" value="DEK_C"/>
    <property type="match status" value="1"/>
</dbReference>
<dbReference type="InterPro" id="IPR017923">
    <property type="entry name" value="TFIIS_N"/>
</dbReference>
<comment type="subcellular location">
    <subcellularLocation>
        <location evidence="1">Nucleus</location>
    </subcellularLocation>
</comment>
<evidence type="ECO:0000256" key="1">
    <source>
        <dbReference type="PROSITE-ProRule" id="PRU00649"/>
    </source>
</evidence>
<evidence type="ECO:0000259" key="4">
    <source>
        <dbReference type="PROSITE" id="PS51998"/>
    </source>
</evidence>
<proteinExistence type="predicted"/>
<sequence>MVPSDMNPSMDPPPPEDDEDDDEDEDRDEQVEKDDEVDNDSDDDDEKPIKPKKKDKKEAKKSKKKSSSSKRKSNPDDDSKPKKRKKSSKKDVDAAARDDDATPIKKKPSASEVAAEEPDKPDDNVLKVRIEDEIRNVLSTGDLEQLTTRKLRQHLADTLKMDLRDHKNTIKEVVNRIIAGMDSVPEAPPPVAVPESVEPIVLLERIHGATGEDVKEPLELLLPAHTAFDVLRKTKIIATVAQLRHHVNDKVSTAAKELRNKWKKDFVETPAPPTTIELGLLSKLETMRRELEKDSSADEALQTAQLACLNELAQMNLSTQDIVASQIGLVVSKLRKAKYECCSCIVVSH</sequence>
<organism evidence="5 6">
    <name type="scientific">Aphanomyces invadans</name>
    <dbReference type="NCBI Taxonomy" id="157072"/>
    <lineage>
        <taxon>Eukaryota</taxon>
        <taxon>Sar</taxon>
        <taxon>Stramenopiles</taxon>
        <taxon>Oomycota</taxon>
        <taxon>Saprolegniomycetes</taxon>
        <taxon>Saprolegniales</taxon>
        <taxon>Verrucalvaceae</taxon>
        <taxon>Aphanomyces</taxon>
    </lineage>
</organism>
<dbReference type="InterPro" id="IPR035441">
    <property type="entry name" value="TFIIS/LEDGF_dom_sf"/>
</dbReference>
<feature type="compositionally biased region" description="Basic residues" evidence="2">
    <location>
        <begin position="50"/>
        <end position="72"/>
    </location>
</feature>
<evidence type="ECO:0000313" key="5">
    <source>
        <dbReference type="EMBL" id="RHY33074.1"/>
    </source>
</evidence>
<evidence type="ECO:0000313" key="6">
    <source>
        <dbReference type="Proteomes" id="UP000285060"/>
    </source>
</evidence>
<dbReference type="GO" id="GO:0005634">
    <property type="term" value="C:nucleus"/>
    <property type="evidence" value="ECO:0007669"/>
    <property type="project" value="UniProtKB-SubCell"/>
</dbReference>
<keyword evidence="1" id="KW-0539">Nucleus</keyword>
<dbReference type="AlphaFoldDB" id="A0A418B4N9"/>
<dbReference type="SUPFAM" id="SSF47676">
    <property type="entry name" value="Conserved domain common to transcription factors TFIIS, elongin A, CRSP70"/>
    <property type="match status" value="1"/>
</dbReference>
<evidence type="ECO:0000259" key="3">
    <source>
        <dbReference type="PROSITE" id="PS51319"/>
    </source>
</evidence>
<feature type="domain" description="TFIIS N-terminal" evidence="3">
    <location>
        <begin position="195"/>
        <end position="269"/>
    </location>
</feature>
<keyword evidence="6" id="KW-1185">Reference proteome</keyword>
<dbReference type="Proteomes" id="UP000285060">
    <property type="component" value="Unassembled WGS sequence"/>
</dbReference>
<protein>
    <submittedName>
        <fullName evidence="5">Uncharacterized protein</fullName>
    </submittedName>
</protein>
<dbReference type="PROSITE" id="PS51319">
    <property type="entry name" value="TFIIS_N"/>
    <property type="match status" value="1"/>
</dbReference>
<accession>A0A418B4N9</accession>
<feature type="region of interest" description="Disordered" evidence="2">
    <location>
        <begin position="1"/>
        <end position="125"/>
    </location>
</feature>
<name>A0A418B4N9_9STRA</name>